<gene>
    <name evidence="1" type="ORF">ACFOOQ_03880</name>
</gene>
<dbReference type="NCBIfam" id="TIGR01539">
    <property type="entry name" value="portal_lambda"/>
    <property type="match status" value="1"/>
</dbReference>
<evidence type="ECO:0000313" key="1">
    <source>
        <dbReference type="EMBL" id="MFC3674669.1"/>
    </source>
</evidence>
<dbReference type="RefSeq" id="WP_379722011.1">
    <property type="nucleotide sequence ID" value="NZ_JBHRYJ010000001.1"/>
</dbReference>
<dbReference type="InterPro" id="IPR006429">
    <property type="entry name" value="Phage_lambda_portal"/>
</dbReference>
<evidence type="ECO:0000313" key="2">
    <source>
        <dbReference type="Proteomes" id="UP001595711"/>
    </source>
</evidence>
<organism evidence="1 2">
    <name type="scientific">Ferrovibrio xuzhouensis</name>
    <dbReference type="NCBI Taxonomy" id="1576914"/>
    <lineage>
        <taxon>Bacteria</taxon>
        <taxon>Pseudomonadati</taxon>
        <taxon>Pseudomonadota</taxon>
        <taxon>Alphaproteobacteria</taxon>
        <taxon>Rhodospirillales</taxon>
        <taxon>Rhodospirillaceae</taxon>
        <taxon>Ferrovibrio</taxon>
    </lineage>
</organism>
<name>A0ABV7VB20_9PROT</name>
<keyword evidence="2" id="KW-1185">Reference proteome</keyword>
<proteinExistence type="predicted"/>
<dbReference type="Pfam" id="PF05136">
    <property type="entry name" value="Phage_portal_2"/>
    <property type="match status" value="1"/>
</dbReference>
<dbReference type="EMBL" id="JBHRYJ010000001">
    <property type="protein sequence ID" value="MFC3674669.1"/>
    <property type="molecule type" value="Genomic_DNA"/>
</dbReference>
<comment type="caution">
    <text evidence="1">The sequence shown here is derived from an EMBL/GenBank/DDBJ whole genome shotgun (WGS) entry which is preliminary data.</text>
</comment>
<protein>
    <submittedName>
        <fullName evidence="1">Phage portal protein</fullName>
    </submittedName>
</protein>
<reference evidence="2" key="1">
    <citation type="journal article" date="2019" name="Int. J. Syst. Evol. Microbiol.">
        <title>The Global Catalogue of Microorganisms (GCM) 10K type strain sequencing project: providing services to taxonomists for standard genome sequencing and annotation.</title>
        <authorList>
            <consortium name="The Broad Institute Genomics Platform"/>
            <consortium name="The Broad Institute Genome Sequencing Center for Infectious Disease"/>
            <person name="Wu L."/>
            <person name="Ma J."/>
        </authorList>
    </citation>
    <scope>NUCLEOTIDE SEQUENCE [LARGE SCALE GENOMIC DNA]</scope>
    <source>
        <strain evidence="2">KCTC 42182</strain>
    </source>
</reference>
<accession>A0ABV7VB20</accession>
<sequence length="526" mass="58255">MKGKGQVLPSLVDASGAPLRRSAEMYRAGSAFSRELREWQPFPGSADSDLLQGLPLIMARTRDIAQNHGFASGAMQTHLDNVIGGNLRLSAKPEWRVLGQSPEWADEWGREVEAKFRLWAYDPRKFCDAARKCSLPGLFGLAYRSQFMNGAALALPQWIEHRGAPYATAIQLLEPDRLSNPLGQPDSDVMRGGVEIDEFGAAVAYHIRSRHPGDIFASAMGQSPFTWVRVPRETAWGRAQCIHAFDVERVEQTRGKPQMTAILEHLKMLTRYEAAELQATIVNAMFAAFIESPFDASLLGEALGAEDFMTYQNARADFHTERGLKMDGVKIPQLFPGEKFTFTTPTRPNTGFDAFTAAALRNIAAGTGLTYEQLSRDYSKTNYSSARAALLESWKFFRGKRQQFGFDFCTPTYALWLEEAVDKGEVTLPPGAPDFWEAYPAYTACKWIGPSMGWIDPMKEADAVARRLELNITTMEAECAAQGEDFDDVLQQRARELRRMRGLGLAPAGPAVPGATYASDAELAAK</sequence>
<dbReference type="Proteomes" id="UP001595711">
    <property type="component" value="Unassembled WGS sequence"/>
</dbReference>